<name>A0A8T4J1R9_9ACTN</name>
<evidence type="ECO:0000313" key="2">
    <source>
        <dbReference type="Proteomes" id="UP000675554"/>
    </source>
</evidence>
<dbReference type="Gene3D" id="3.40.190.10">
    <property type="entry name" value="Periplasmic binding protein-like II"/>
    <property type="match status" value="2"/>
</dbReference>
<sequence>MIKKSIALFEKEHPGINVKPEFQEYEDFWKKFATQASGGGAPDVFQNAAAFMRKYGDRKTLLDLSSQVDKGNLDMKGFRAGLEKAGEVDGKLWGVPVGANTFSLIYDVEAFERIGVEPGMGWTWDDYEKAVDKLKAEGFQATTPAGVMYHYDLLLRQQGKQFFTEDGQLGFGKADLTAHWKEQYAGIEDGRFVPQKKADQIAPKALLSAGFSKSEYQWDNFIVRFSAEAEEEGKFALAPLPTTDGKKTGQYLSSLFLSGYAKTRHPEEVAKFIDFMVHDPEVGKIMGYNRGILATEEQYDAFEPTGPDKMIAEYEEKVEKAGVIEPMTPQPDGTDVVEAALLRIWQDVAHGKKSVDEGVDQFFSEAEQALGS</sequence>
<dbReference type="SUPFAM" id="SSF53850">
    <property type="entry name" value="Periplasmic binding protein-like II"/>
    <property type="match status" value="1"/>
</dbReference>
<dbReference type="PANTHER" id="PTHR43649">
    <property type="entry name" value="ARABINOSE-BINDING PROTEIN-RELATED"/>
    <property type="match status" value="1"/>
</dbReference>
<comment type="caution">
    <text evidence="1">The sequence shown here is derived from an EMBL/GenBank/DDBJ whole genome shotgun (WGS) entry which is preliminary data.</text>
</comment>
<dbReference type="InterPro" id="IPR050490">
    <property type="entry name" value="Bact_solute-bd_prot1"/>
</dbReference>
<dbReference type="Proteomes" id="UP000675554">
    <property type="component" value="Unassembled WGS sequence"/>
</dbReference>
<dbReference type="InterPro" id="IPR006059">
    <property type="entry name" value="SBP"/>
</dbReference>
<reference evidence="1" key="1">
    <citation type="submission" date="2021-04" db="EMBL/GenBank/DDBJ databases">
        <title>Sequencing of actinobacteria type strains.</title>
        <authorList>
            <person name="Nguyen G.-S."/>
            <person name="Wentzel A."/>
        </authorList>
    </citation>
    <scope>NUCLEOTIDE SEQUENCE</scope>
    <source>
        <strain evidence="1">DSM 42095</strain>
    </source>
</reference>
<protein>
    <submittedName>
        <fullName evidence="1">Extracellular solute-binding protein</fullName>
    </submittedName>
</protein>
<dbReference type="EMBL" id="JAGSMN010001054">
    <property type="protein sequence ID" value="MBR7677738.1"/>
    <property type="molecule type" value="Genomic_DNA"/>
</dbReference>
<dbReference type="PANTHER" id="PTHR43649:SF30">
    <property type="entry name" value="ABC TRANSPORTER SUBSTRATE-BINDING PROTEIN"/>
    <property type="match status" value="1"/>
</dbReference>
<accession>A0A8T4J1R9</accession>
<dbReference type="AlphaFoldDB" id="A0A8T4J1R9"/>
<gene>
    <name evidence="1" type="ORF">KDA82_33075</name>
</gene>
<dbReference type="Pfam" id="PF01547">
    <property type="entry name" value="SBP_bac_1"/>
    <property type="match status" value="1"/>
</dbReference>
<evidence type="ECO:0000313" key="1">
    <source>
        <dbReference type="EMBL" id="MBR7677738.1"/>
    </source>
</evidence>
<proteinExistence type="predicted"/>
<keyword evidence="2" id="KW-1185">Reference proteome</keyword>
<organism evidence="1 2">
    <name type="scientific">Streptomyces daliensis</name>
    <dbReference type="NCBI Taxonomy" id="299421"/>
    <lineage>
        <taxon>Bacteria</taxon>
        <taxon>Bacillati</taxon>
        <taxon>Actinomycetota</taxon>
        <taxon>Actinomycetes</taxon>
        <taxon>Kitasatosporales</taxon>
        <taxon>Streptomycetaceae</taxon>
        <taxon>Streptomyces</taxon>
    </lineage>
</organism>